<dbReference type="SUPFAM" id="SSF48179">
    <property type="entry name" value="6-phosphogluconate dehydrogenase C-terminal domain-like"/>
    <property type="match status" value="1"/>
</dbReference>
<dbReference type="Pfam" id="PF01370">
    <property type="entry name" value="Epimerase"/>
    <property type="match status" value="1"/>
</dbReference>
<dbReference type="GO" id="GO:0070403">
    <property type="term" value="F:NAD+ binding"/>
    <property type="evidence" value="ECO:0007669"/>
    <property type="project" value="TreeGrafter"/>
</dbReference>
<dbReference type="GO" id="GO:0004665">
    <property type="term" value="F:prephenate dehydrogenase (NADP+) activity"/>
    <property type="evidence" value="ECO:0007669"/>
    <property type="project" value="InterPro"/>
</dbReference>
<evidence type="ECO:0000313" key="4">
    <source>
        <dbReference type="Proteomes" id="UP000297734"/>
    </source>
</evidence>
<dbReference type="AlphaFoldDB" id="A0A4Z0ATF6"/>
<dbReference type="Pfam" id="PF20463">
    <property type="entry name" value="PDH_C"/>
    <property type="match status" value="1"/>
</dbReference>
<dbReference type="InterPro" id="IPR036291">
    <property type="entry name" value="NAD(P)-bd_dom_sf"/>
</dbReference>
<dbReference type="InterPro" id="IPR008927">
    <property type="entry name" value="6-PGluconate_DH-like_C_sf"/>
</dbReference>
<dbReference type="GO" id="GO:0006571">
    <property type="term" value="P:tyrosine biosynthetic process"/>
    <property type="evidence" value="ECO:0007669"/>
    <property type="project" value="InterPro"/>
</dbReference>
<dbReference type="OrthoDB" id="5939631at2"/>
<keyword evidence="4" id="KW-1185">Reference proteome</keyword>
<dbReference type="RefSeq" id="WP_135310097.1">
    <property type="nucleotide sequence ID" value="NZ_QUZT01000048.1"/>
</dbReference>
<dbReference type="InterPro" id="IPR050812">
    <property type="entry name" value="Preph/Arog_dehydrog"/>
</dbReference>
<comment type="caution">
    <text evidence="3">The sequence shown here is derived from an EMBL/GenBank/DDBJ whole genome shotgun (WGS) entry which is preliminary data.</text>
</comment>
<sequence>MNNNTIVVLGGAGLIGSLISRILKQYGYCVRVVDCGPAQFECEYHNIDVTQPFSNTDDVFRDAIAVVFALPENVAVRSIAWVTAYVSSEVVFIPTCSVQGPFYKALRAVAPHQQFVGINPMFSPKLSVQGRTVVICVENMDATQSFIEQNLLDAGMKIRRMTPTAHDELMALCQTLPHAAILAFGIALTKSSIDLDLVAEVMPPPMRTMMALLARILVNPPEIYWDIQLENEQASTQHKVLLKSLERLQQTVAAHDYESFKNDLQSVSNTLGKRLNSGAVDCQHLFSLLN</sequence>
<dbReference type="Proteomes" id="UP000297734">
    <property type="component" value="Unassembled WGS sequence"/>
</dbReference>
<dbReference type="SUPFAM" id="SSF51735">
    <property type="entry name" value="NAD(P)-binding Rossmann-fold domains"/>
    <property type="match status" value="1"/>
</dbReference>
<protein>
    <submittedName>
        <fullName evidence="3">Prephenate dehydrogenase</fullName>
    </submittedName>
</protein>
<dbReference type="PROSITE" id="PS51176">
    <property type="entry name" value="PDH_ADH"/>
    <property type="match status" value="1"/>
</dbReference>
<dbReference type="InterPro" id="IPR046825">
    <property type="entry name" value="PDH_C"/>
</dbReference>
<dbReference type="Gene3D" id="1.10.3660.10">
    <property type="entry name" value="6-phosphogluconate dehydrogenase C-terminal like domain"/>
    <property type="match status" value="1"/>
</dbReference>
<dbReference type="InterPro" id="IPR001509">
    <property type="entry name" value="Epimerase_deHydtase"/>
</dbReference>
<reference evidence="3 4" key="1">
    <citation type="journal article" date="2019" name="Syst. Appl. Microbiol.">
        <title>New species of pathogenic Pseudomonas isolated from citrus in Tunisia: Proposal of Pseudomonas kairouanensis sp. nov. and Pseudomonas nabeulensis sp. nov.</title>
        <authorList>
            <person name="Oueslati M."/>
            <person name="Mulet M."/>
            <person name="Gomila M."/>
            <person name="Berge O."/>
            <person name="Hajlaoui M.R."/>
            <person name="Lalucat J."/>
            <person name="Sadfi-Zouaoui N."/>
            <person name="Garcia-Valdes E."/>
        </authorList>
    </citation>
    <scope>NUCLEOTIDE SEQUENCE [LARGE SCALE GENOMIC DNA]</scope>
    <source>
        <strain evidence="3 4">E10B</strain>
    </source>
</reference>
<dbReference type="PANTHER" id="PTHR21363">
    <property type="entry name" value="PREPHENATE DEHYDROGENASE"/>
    <property type="match status" value="1"/>
</dbReference>
<dbReference type="PANTHER" id="PTHR21363:SF0">
    <property type="entry name" value="PREPHENATE DEHYDROGENASE [NADP(+)]"/>
    <property type="match status" value="1"/>
</dbReference>
<dbReference type="GO" id="GO:0008977">
    <property type="term" value="F:prephenate dehydrogenase (NAD+) activity"/>
    <property type="evidence" value="ECO:0007669"/>
    <property type="project" value="InterPro"/>
</dbReference>
<evidence type="ECO:0000256" key="1">
    <source>
        <dbReference type="ARBA" id="ARBA00023002"/>
    </source>
</evidence>
<dbReference type="InterPro" id="IPR003099">
    <property type="entry name" value="Prephen_DH"/>
</dbReference>
<dbReference type="EMBL" id="QUZT01000048">
    <property type="protein sequence ID" value="TFY89673.1"/>
    <property type="molecule type" value="Genomic_DNA"/>
</dbReference>
<gene>
    <name evidence="3" type="ORF">DYL61_22155</name>
</gene>
<evidence type="ECO:0000259" key="2">
    <source>
        <dbReference type="PROSITE" id="PS51176"/>
    </source>
</evidence>
<feature type="domain" description="Prephenate/arogenate dehydrogenase" evidence="2">
    <location>
        <begin position="4"/>
        <end position="282"/>
    </location>
</feature>
<keyword evidence="1" id="KW-0560">Oxidoreductase</keyword>
<proteinExistence type="predicted"/>
<dbReference type="Gene3D" id="3.40.50.720">
    <property type="entry name" value="NAD(P)-binding Rossmann-like Domain"/>
    <property type="match status" value="1"/>
</dbReference>
<accession>A0A4Z0ATF6</accession>
<organism evidence="3 4">
    <name type="scientific">Pseudomonas nabeulensis</name>
    <dbReference type="NCBI Taxonomy" id="2293833"/>
    <lineage>
        <taxon>Bacteria</taxon>
        <taxon>Pseudomonadati</taxon>
        <taxon>Pseudomonadota</taxon>
        <taxon>Gammaproteobacteria</taxon>
        <taxon>Pseudomonadales</taxon>
        <taxon>Pseudomonadaceae</taxon>
        <taxon>Pseudomonas</taxon>
    </lineage>
</organism>
<evidence type="ECO:0000313" key="3">
    <source>
        <dbReference type="EMBL" id="TFY89673.1"/>
    </source>
</evidence>
<name>A0A4Z0ATF6_9PSED</name>